<dbReference type="Proteomes" id="UP000324176">
    <property type="component" value="Unassembled WGS sequence"/>
</dbReference>
<organism evidence="15 17">
    <name type="scientific">Nitrosomonas communis</name>
    <dbReference type="NCBI Taxonomy" id="44574"/>
    <lineage>
        <taxon>Bacteria</taxon>
        <taxon>Pseudomonadati</taxon>
        <taxon>Pseudomonadota</taxon>
        <taxon>Betaproteobacteria</taxon>
        <taxon>Nitrosomonadales</taxon>
        <taxon>Nitrosomonadaceae</taxon>
        <taxon>Nitrosomonas</taxon>
    </lineage>
</organism>
<dbReference type="InterPro" id="IPR029026">
    <property type="entry name" value="tRNA_m1G_MTases_N"/>
</dbReference>
<dbReference type="Gene3D" id="2.40.240.20">
    <property type="entry name" value="Hypothetical PUA domain-like, domain 1"/>
    <property type="match status" value="1"/>
</dbReference>
<accession>A0A0F7KFZ8</accession>
<dbReference type="Pfam" id="PF20260">
    <property type="entry name" value="PUA_4"/>
    <property type="match status" value="1"/>
</dbReference>
<dbReference type="InterPro" id="IPR046887">
    <property type="entry name" value="RsmE_PUA-like"/>
</dbReference>
<evidence type="ECO:0000256" key="4">
    <source>
        <dbReference type="ARBA" id="ARBA00013673"/>
    </source>
</evidence>
<dbReference type="KEGG" id="nco:AAW31_12005"/>
<evidence type="ECO:0000256" key="12">
    <source>
        <dbReference type="PIRNR" id="PIRNR015601"/>
    </source>
</evidence>
<dbReference type="EMBL" id="VNHT01000015">
    <property type="protein sequence ID" value="TYP90096.1"/>
    <property type="molecule type" value="Genomic_DNA"/>
</dbReference>
<feature type="domain" description="Ribosomal RNA small subunit methyltransferase E PUA-like" evidence="14">
    <location>
        <begin position="21"/>
        <end position="59"/>
    </location>
</feature>
<evidence type="ECO:0000313" key="16">
    <source>
        <dbReference type="EMBL" id="TYP90096.1"/>
    </source>
</evidence>
<evidence type="ECO:0000313" key="18">
    <source>
        <dbReference type="Proteomes" id="UP000324176"/>
    </source>
</evidence>
<dbReference type="PATRIC" id="fig|44574.3.peg.2919"/>
<dbReference type="AlphaFoldDB" id="A0A0F7KFZ8"/>
<evidence type="ECO:0000256" key="5">
    <source>
        <dbReference type="ARBA" id="ARBA00022490"/>
    </source>
</evidence>
<evidence type="ECO:0000256" key="11">
    <source>
        <dbReference type="ARBA" id="ARBA00047944"/>
    </source>
</evidence>
<evidence type="ECO:0000256" key="10">
    <source>
        <dbReference type="ARBA" id="ARBA00025699"/>
    </source>
</evidence>
<feature type="domain" description="Ribosomal RNA small subunit methyltransferase E methyltransferase" evidence="13">
    <location>
        <begin position="74"/>
        <end position="247"/>
    </location>
</feature>
<evidence type="ECO:0000256" key="6">
    <source>
        <dbReference type="ARBA" id="ARBA00022552"/>
    </source>
</evidence>
<evidence type="ECO:0000259" key="13">
    <source>
        <dbReference type="Pfam" id="PF04452"/>
    </source>
</evidence>
<dbReference type="OrthoDB" id="9815641at2"/>
<sequence length="253" mass="28290">MTARFYYPGAMLPGQIITLPTNTGHHATRVLRLKQGDKVILFNGEGGEFSGSIHHLDKSANTVILSQFHAIERESPLSISLMQAVCSNEKMDWIIQKSVELGVSCIQPVTANRSVVRLSEERANKRLLHWQQVIIAACEQCGRNRIPKLYPLLTLSDWFNQQFESKLNSIENQFIYKLMLSPTANKRLSKFPLPSMDTPLLLLVGPEGGFTTEEEKAAHTMGFVSICLGQRTLRTETAALAAIATMQTLWGDY</sequence>
<comment type="subcellular location">
    <subcellularLocation>
        <location evidence="1 12">Cytoplasm</location>
    </subcellularLocation>
</comment>
<dbReference type="InterPro" id="IPR046886">
    <property type="entry name" value="RsmE_MTase_dom"/>
</dbReference>
<name>A0A0F7KFZ8_9PROT</name>
<reference evidence="17" key="1">
    <citation type="submission" date="2015-05" db="EMBL/GenBank/DDBJ databases">
        <title>Draft genome of Nitrosomonas communis strain Nm2.</title>
        <authorList>
            <person name="Kozlowski J.A."/>
            <person name="Kits K.D."/>
            <person name="Stein L.Y."/>
        </authorList>
    </citation>
    <scope>NUCLEOTIDE SEQUENCE [LARGE SCALE GENOMIC DNA]</scope>
    <source>
        <strain evidence="17">Nm2</strain>
    </source>
</reference>
<comment type="similarity">
    <text evidence="2 12">Belongs to the RNA methyltransferase RsmE family.</text>
</comment>
<dbReference type="InterPro" id="IPR029028">
    <property type="entry name" value="Alpha/beta_knot_MTases"/>
</dbReference>
<reference evidence="16 18" key="3">
    <citation type="submission" date="2019-07" db="EMBL/GenBank/DDBJ databases">
        <title>Active sludge and wastewater microbial communities from Klosterneuburg, Austria.</title>
        <authorList>
            <person name="Wagner M."/>
        </authorList>
    </citation>
    <scope>NUCLEOTIDE SEQUENCE [LARGE SCALE GENOMIC DNA]</scope>
    <source>
        <strain evidence="16 18">Nm2</strain>
    </source>
</reference>
<evidence type="ECO:0000313" key="17">
    <source>
        <dbReference type="Proteomes" id="UP000034156"/>
    </source>
</evidence>
<evidence type="ECO:0000259" key="14">
    <source>
        <dbReference type="Pfam" id="PF20260"/>
    </source>
</evidence>
<dbReference type="CDD" id="cd18084">
    <property type="entry name" value="RsmE-like"/>
    <property type="match status" value="1"/>
</dbReference>
<keyword evidence="8 12" id="KW-0808">Transferase</keyword>
<protein>
    <recommendedName>
        <fullName evidence="4 12">Ribosomal RNA small subunit methyltransferase E</fullName>
        <ecNumber evidence="3 12">2.1.1.193</ecNumber>
    </recommendedName>
</protein>
<dbReference type="NCBIfam" id="NF008692">
    <property type="entry name" value="PRK11713.1-5"/>
    <property type="match status" value="1"/>
</dbReference>
<evidence type="ECO:0000256" key="3">
    <source>
        <dbReference type="ARBA" id="ARBA00012328"/>
    </source>
</evidence>
<reference evidence="15 17" key="2">
    <citation type="journal article" date="2016" name="Genome Announc.">
        <title>Genome Sequence of Nitrosomonas communis Strain Nm2, a Mesophilic Ammonia-Oxidizing Bacterium Isolated from Mediterranean Soil.</title>
        <authorList>
            <person name="Kozlowski J.A."/>
            <person name="Kits K.D."/>
            <person name="Stein L.Y."/>
        </authorList>
    </citation>
    <scope>NUCLEOTIDE SEQUENCE [LARGE SCALE GENOMIC DNA]</scope>
    <source>
        <strain evidence="15 17">Nm2</strain>
    </source>
</reference>
<dbReference type="PIRSF" id="PIRSF015601">
    <property type="entry name" value="MTase_slr0722"/>
    <property type="match status" value="1"/>
</dbReference>
<dbReference type="InterPro" id="IPR015947">
    <property type="entry name" value="PUA-like_sf"/>
</dbReference>
<keyword evidence="7 12" id="KW-0489">Methyltransferase</keyword>
<dbReference type="PANTHER" id="PTHR30027:SF3">
    <property type="entry name" value="16S RRNA (URACIL(1498)-N(3))-METHYLTRANSFERASE"/>
    <property type="match status" value="1"/>
</dbReference>
<dbReference type="GO" id="GO:0005737">
    <property type="term" value="C:cytoplasm"/>
    <property type="evidence" value="ECO:0007669"/>
    <property type="project" value="UniProtKB-SubCell"/>
</dbReference>
<dbReference type="GO" id="GO:0070042">
    <property type="term" value="F:rRNA (uridine-N3-)-methyltransferase activity"/>
    <property type="evidence" value="ECO:0007669"/>
    <property type="project" value="TreeGrafter"/>
</dbReference>
<evidence type="ECO:0000256" key="9">
    <source>
        <dbReference type="ARBA" id="ARBA00022691"/>
    </source>
</evidence>
<comment type="function">
    <text evidence="10 12">Specifically methylates the N3 position of the uracil ring of uridine 1498 (m3U1498) in 16S rRNA. Acts on the fully assembled 30S ribosomal subunit.</text>
</comment>
<comment type="catalytic activity">
    <reaction evidence="11 12">
        <text>uridine(1498) in 16S rRNA + S-adenosyl-L-methionine = N(3)-methyluridine(1498) in 16S rRNA + S-adenosyl-L-homocysteine + H(+)</text>
        <dbReference type="Rhea" id="RHEA:42920"/>
        <dbReference type="Rhea" id="RHEA-COMP:10283"/>
        <dbReference type="Rhea" id="RHEA-COMP:10284"/>
        <dbReference type="ChEBI" id="CHEBI:15378"/>
        <dbReference type="ChEBI" id="CHEBI:57856"/>
        <dbReference type="ChEBI" id="CHEBI:59789"/>
        <dbReference type="ChEBI" id="CHEBI:65315"/>
        <dbReference type="ChEBI" id="CHEBI:74502"/>
        <dbReference type="EC" id="2.1.1.193"/>
    </reaction>
</comment>
<dbReference type="EMBL" id="CP011451">
    <property type="protein sequence ID" value="AKH38356.1"/>
    <property type="molecule type" value="Genomic_DNA"/>
</dbReference>
<dbReference type="PANTHER" id="PTHR30027">
    <property type="entry name" value="RIBOSOMAL RNA SMALL SUBUNIT METHYLTRANSFERASE E"/>
    <property type="match status" value="1"/>
</dbReference>
<dbReference type="Proteomes" id="UP000034156">
    <property type="component" value="Chromosome"/>
</dbReference>
<dbReference type="SUPFAM" id="SSF75217">
    <property type="entry name" value="alpha/beta knot"/>
    <property type="match status" value="1"/>
</dbReference>
<keyword evidence="9 12" id="KW-0949">S-adenosyl-L-methionine</keyword>
<dbReference type="InterPro" id="IPR006700">
    <property type="entry name" value="RsmE"/>
</dbReference>
<keyword evidence="6 12" id="KW-0698">rRNA processing</keyword>
<dbReference type="Gene3D" id="3.40.1280.10">
    <property type="match status" value="1"/>
</dbReference>
<evidence type="ECO:0000256" key="1">
    <source>
        <dbReference type="ARBA" id="ARBA00004496"/>
    </source>
</evidence>
<dbReference type="Pfam" id="PF04452">
    <property type="entry name" value="Methyltrans_RNA"/>
    <property type="match status" value="1"/>
</dbReference>
<dbReference type="EC" id="2.1.1.193" evidence="3 12"/>
<gene>
    <name evidence="15" type="ORF">AAW31_12005</name>
    <name evidence="16" type="ORF">BCL69_101533</name>
</gene>
<dbReference type="NCBIfam" id="TIGR00046">
    <property type="entry name" value="RsmE family RNA methyltransferase"/>
    <property type="match status" value="1"/>
</dbReference>
<proteinExistence type="inferred from homology"/>
<evidence type="ECO:0000256" key="2">
    <source>
        <dbReference type="ARBA" id="ARBA00005528"/>
    </source>
</evidence>
<evidence type="ECO:0000256" key="7">
    <source>
        <dbReference type="ARBA" id="ARBA00022603"/>
    </source>
</evidence>
<keyword evidence="5 12" id="KW-0963">Cytoplasm</keyword>
<keyword evidence="17" id="KW-1185">Reference proteome</keyword>
<dbReference type="SUPFAM" id="SSF88697">
    <property type="entry name" value="PUA domain-like"/>
    <property type="match status" value="1"/>
</dbReference>
<evidence type="ECO:0000313" key="15">
    <source>
        <dbReference type="EMBL" id="AKH38356.1"/>
    </source>
</evidence>
<dbReference type="GO" id="GO:0070475">
    <property type="term" value="P:rRNA base methylation"/>
    <property type="evidence" value="ECO:0007669"/>
    <property type="project" value="TreeGrafter"/>
</dbReference>
<dbReference type="RefSeq" id="WP_046850404.1">
    <property type="nucleotide sequence ID" value="NZ_CBDIPD010000079.1"/>
</dbReference>
<evidence type="ECO:0000256" key="8">
    <source>
        <dbReference type="ARBA" id="ARBA00022679"/>
    </source>
</evidence>